<name>A0A0E9N517_9BACT</name>
<comment type="caution">
    <text evidence="1">The sequence shown here is derived from an EMBL/GenBank/DDBJ whole genome shotgun (WGS) entry which is preliminary data.</text>
</comment>
<keyword evidence="2" id="KW-1185">Reference proteome</keyword>
<dbReference type="EMBL" id="BBWV01000004">
    <property type="protein sequence ID" value="GAO44914.1"/>
    <property type="molecule type" value="Genomic_DNA"/>
</dbReference>
<gene>
    <name evidence="1" type="ORF">FPE01S_04_01570</name>
</gene>
<sequence>MKNIIGLFLLATVPYFVAGQPSGREPTAKEQALINKSQDCVKKPSLSFASRMKRFPFNNATSIQLVSFPHTGVKEDGSEYRDSLPRQKDTVCYAKLSEIKTLTLRQIERLSDLLVNYGFRGGYTVPKGVNTIGSVQMCYNPRNAILFLGEDRQVIAFLEICFECRRFRGSHDGMTLGEDCNQKWALIKQFFADAGIRYGVSRETNDN</sequence>
<protein>
    <submittedName>
        <fullName evidence="1">Uncharacterized protein</fullName>
    </submittedName>
</protein>
<accession>A0A0E9N517</accession>
<dbReference type="Proteomes" id="UP000033121">
    <property type="component" value="Unassembled WGS sequence"/>
</dbReference>
<dbReference type="OrthoDB" id="656959at2"/>
<evidence type="ECO:0000313" key="2">
    <source>
        <dbReference type="Proteomes" id="UP000033121"/>
    </source>
</evidence>
<organism evidence="1 2">
    <name type="scientific">Flavihumibacter petaseus NBRC 106054</name>
    <dbReference type="NCBI Taxonomy" id="1220578"/>
    <lineage>
        <taxon>Bacteria</taxon>
        <taxon>Pseudomonadati</taxon>
        <taxon>Bacteroidota</taxon>
        <taxon>Chitinophagia</taxon>
        <taxon>Chitinophagales</taxon>
        <taxon>Chitinophagaceae</taxon>
        <taxon>Flavihumibacter</taxon>
    </lineage>
</organism>
<dbReference type="AlphaFoldDB" id="A0A0E9N517"/>
<proteinExistence type="predicted"/>
<evidence type="ECO:0000313" key="1">
    <source>
        <dbReference type="EMBL" id="GAO44914.1"/>
    </source>
</evidence>
<dbReference type="RefSeq" id="WP_046370906.1">
    <property type="nucleotide sequence ID" value="NZ_BBWV01000004.1"/>
</dbReference>
<dbReference type="STRING" id="1220578.FPE01S_04_01570"/>
<reference evidence="1 2" key="1">
    <citation type="submission" date="2015-04" db="EMBL/GenBank/DDBJ databases">
        <title>Whole genome shotgun sequence of Flavihumibacter petaseus NBRC 106054.</title>
        <authorList>
            <person name="Miyazawa S."/>
            <person name="Hosoyama A."/>
            <person name="Hashimoto M."/>
            <person name="Noguchi M."/>
            <person name="Tsuchikane K."/>
            <person name="Ohji S."/>
            <person name="Yamazoe A."/>
            <person name="Ichikawa N."/>
            <person name="Kimura A."/>
            <person name="Fujita N."/>
        </authorList>
    </citation>
    <scope>NUCLEOTIDE SEQUENCE [LARGE SCALE GENOMIC DNA]</scope>
    <source>
        <strain evidence="1 2">NBRC 106054</strain>
    </source>
</reference>